<accession>A0A9D0YWK5</accession>
<evidence type="ECO:0000256" key="4">
    <source>
        <dbReference type="ARBA" id="ARBA00023163"/>
    </source>
</evidence>
<dbReference type="NCBIfam" id="TIGR02937">
    <property type="entry name" value="sigma70-ECF"/>
    <property type="match status" value="1"/>
</dbReference>
<keyword evidence="2" id="KW-0805">Transcription regulation</keyword>
<proteinExistence type="inferred from homology"/>
<evidence type="ECO:0000256" key="3">
    <source>
        <dbReference type="ARBA" id="ARBA00023082"/>
    </source>
</evidence>
<feature type="domain" description="RNA polymerase sigma-70 region 2" evidence="5">
    <location>
        <begin position="16"/>
        <end position="81"/>
    </location>
</feature>
<evidence type="ECO:0000313" key="7">
    <source>
        <dbReference type="EMBL" id="HIQ63190.1"/>
    </source>
</evidence>
<reference evidence="7" key="2">
    <citation type="journal article" date="2021" name="PeerJ">
        <title>Extensive microbial diversity within the chicken gut microbiome revealed by metagenomics and culture.</title>
        <authorList>
            <person name="Gilroy R."/>
            <person name="Ravi A."/>
            <person name="Getino M."/>
            <person name="Pursley I."/>
            <person name="Horton D.L."/>
            <person name="Alikhan N.F."/>
            <person name="Baker D."/>
            <person name="Gharbi K."/>
            <person name="Hall N."/>
            <person name="Watson M."/>
            <person name="Adriaenssens E.M."/>
            <person name="Foster-Nyarko E."/>
            <person name="Jarju S."/>
            <person name="Secka A."/>
            <person name="Antonio M."/>
            <person name="Oren A."/>
            <person name="Chaudhuri R.R."/>
            <person name="La Ragione R."/>
            <person name="Hildebrand F."/>
            <person name="Pallen M.J."/>
        </authorList>
    </citation>
    <scope>NUCLEOTIDE SEQUENCE</scope>
    <source>
        <strain evidence="7">ChiHile30-977</strain>
    </source>
</reference>
<keyword evidence="4" id="KW-0804">Transcription</keyword>
<sequence length="162" mass="19057">MEGKRQRDARFVEAIRQNRAGMFCVARMMLRSDSDAEEAVADATERAYAHLYALRNWQSIRPWLMRITINACHKILRRRKREIPSDDVQVFERQAPPRETENIWALVERLEPLYSLPLTMYYAQGMKLEEIAKVLHAPKGTVSARMARGKQKLRRMIEEERA</sequence>
<keyword evidence="3" id="KW-0731">Sigma factor</keyword>
<name>A0A9D0YWK5_9FIRM</name>
<evidence type="ECO:0000313" key="8">
    <source>
        <dbReference type="Proteomes" id="UP000886819"/>
    </source>
</evidence>
<dbReference type="SUPFAM" id="SSF88946">
    <property type="entry name" value="Sigma2 domain of RNA polymerase sigma factors"/>
    <property type="match status" value="1"/>
</dbReference>
<organism evidence="7 8">
    <name type="scientific">Candidatus Avichristensenella intestinipullorum</name>
    <dbReference type="NCBI Taxonomy" id="2840693"/>
    <lineage>
        <taxon>Bacteria</taxon>
        <taxon>Bacillati</taxon>
        <taxon>Bacillota</taxon>
        <taxon>Clostridia</taxon>
        <taxon>Candidatus Avichristensenella</taxon>
    </lineage>
</organism>
<dbReference type="Proteomes" id="UP000886819">
    <property type="component" value="Unassembled WGS sequence"/>
</dbReference>
<dbReference type="InterPro" id="IPR013249">
    <property type="entry name" value="RNA_pol_sigma70_r4_t2"/>
</dbReference>
<dbReference type="SUPFAM" id="SSF88659">
    <property type="entry name" value="Sigma3 and sigma4 domains of RNA polymerase sigma factors"/>
    <property type="match status" value="1"/>
</dbReference>
<dbReference type="AlphaFoldDB" id="A0A9D0YWK5"/>
<evidence type="ECO:0000259" key="5">
    <source>
        <dbReference type="Pfam" id="PF04542"/>
    </source>
</evidence>
<comment type="caution">
    <text evidence="7">The sequence shown here is derived from an EMBL/GenBank/DDBJ whole genome shotgun (WGS) entry which is preliminary data.</text>
</comment>
<dbReference type="InterPro" id="IPR014284">
    <property type="entry name" value="RNA_pol_sigma-70_dom"/>
</dbReference>
<reference evidence="7" key="1">
    <citation type="submission" date="2020-10" db="EMBL/GenBank/DDBJ databases">
        <authorList>
            <person name="Gilroy R."/>
        </authorList>
    </citation>
    <scope>NUCLEOTIDE SEQUENCE</scope>
    <source>
        <strain evidence="7">ChiHile30-977</strain>
    </source>
</reference>
<feature type="domain" description="RNA polymerase sigma factor 70 region 4 type 2" evidence="6">
    <location>
        <begin position="101"/>
        <end position="153"/>
    </location>
</feature>
<dbReference type="GO" id="GO:0006352">
    <property type="term" value="P:DNA-templated transcription initiation"/>
    <property type="evidence" value="ECO:0007669"/>
    <property type="project" value="InterPro"/>
</dbReference>
<protein>
    <submittedName>
        <fullName evidence="7">Sigma-70 family RNA polymerase sigma factor</fullName>
    </submittedName>
</protein>
<dbReference type="GO" id="GO:0016987">
    <property type="term" value="F:sigma factor activity"/>
    <property type="evidence" value="ECO:0007669"/>
    <property type="project" value="UniProtKB-KW"/>
</dbReference>
<dbReference type="EMBL" id="DVFI01000092">
    <property type="protein sequence ID" value="HIQ63190.1"/>
    <property type="molecule type" value="Genomic_DNA"/>
</dbReference>
<dbReference type="Gene3D" id="1.10.10.10">
    <property type="entry name" value="Winged helix-like DNA-binding domain superfamily/Winged helix DNA-binding domain"/>
    <property type="match status" value="1"/>
</dbReference>
<dbReference type="Pfam" id="PF08281">
    <property type="entry name" value="Sigma70_r4_2"/>
    <property type="match status" value="1"/>
</dbReference>
<evidence type="ECO:0000259" key="6">
    <source>
        <dbReference type="Pfam" id="PF08281"/>
    </source>
</evidence>
<dbReference type="Gene3D" id="1.10.1740.10">
    <property type="match status" value="1"/>
</dbReference>
<comment type="similarity">
    <text evidence="1">Belongs to the sigma-70 factor family. ECF subfamily.</text>
</comment>
<dbReference type="InterPro" id="IPR013324">
    <property type="entry name" value="RNA_pol_sigma_r3/r4-like"/>
</dbReference>
<dbReference type="InterPro" id="IPR013325">
    <property type="entry name" value="RNA_pol_sigma_r2"/>
</dbReference>
<gene>
    <name evidence="7" type="ORF">IAA66_06330</name>
</gene>
<dbReference type="InterPro" id="IPR036388">
    <property type="entry name" value="WH-like_DNA-bd_sf"/>
</dbReference>
<evidence type="ECO:0000256" key="1">
    <source>
        <dbReference type="ARBA" id="ARBA00010641"/>
    </source>
</evidence>
<evidence type="ECO:0000256" key="2">
    <source>
        <dbReference type="ARBA" id="ARBA00023015"/>
    </source>
</evidence>
<dbReference type="Pfam" id="PF04542">
    <property type="entry name" value="Sigma70_r2"/>
    <property type="match status" value="1"/>
</dbReference>
<dbReference type="PANTHER" id="PTHR43133">
    <property type="entry name" value="RNA POLYMERASE ECF-TYPE SIGMA FACTO"/>
    <property type="match status" value="1"/>
</dbReference>
<dbReference type="InterPro" id="IPR007627">
    <property type="entry name" value="RNA_pol_sigma70_r2"/>
</dbReference>
<dbReference type="PANTHER" id="PTHR43133:SF51">
    <property type="entry name" value="RNA POLYMERASE SIGMA FACTOR"/>
    <property type="match status" value="1"/>
</dbReference>
<dbReference type="InterPro" id="IPR039425">
    <property type="entry name" value="RNA_pol_sigma-70-like"/>
</dbReference>
<dbReference type="GO" id="GO:0003677">
    <property type="term" value="F:DNA binding"/>
    <property type="evidence" value="ECO:0007669"/>
    <property type="project" value="InterPro"/>
</dbReference>